<dbReference type="PANTHER" id="PTHR11070">
    <property type="entry name" value="UVRD / RECB / PCRA DNA HELICASE FAMILY MEMBER"/>
    <property type="match status" value="1"/>
</dbReference>
<dbReference type="RefSeq" id="WP_219337026.1">
    <property type="nucleotide sequence ID" value="NZ_FUKP01000032.1"/>
</dbReference>
<reference evidence="13 14" key="1">
    <citation type="submission" date="2017-02" db="EMBL/GenBank/DDBJ databases">
        <authorList>
            <person name="Peterson S.W."/>
        </authorList>
    </citation>
    <scope>NUCLEOTIDE SEQUENCE [LARGE SCALE GENOMIC DNA]</scope>
    <source>
        <strain evidence="13 14">2B3F</strain>
    </source>
</reference>
<name>A0A1R4IXF7_9MICC</name>
<evidence type="ECO:0000313" key="14">
    <source>
        <dbReference type="Proteomes" id="UP000196230"/>
    </source>
</evidence>
<dbReference type="SUPFAM" id="SSF52540">
    <property type="entry name" value="P-loop containing nucleoside triphosphate hydrolases"/>
    <property type="match status" value="1"/>
</dbReference>
<organism evidence="13 14">
    <name type="scientific">Micrococcus lylae</name>
    <dbReference type="NCBI Taxonomy" id="1273"/>
    <lineage>
        <taxon>Bacteria</taxon>
        <taxon>Bacillati</taxon>
        <taxon>Actinomycetota</taxon>
        <taxon>Actinomycetes</taxon>
        <taxon>Micrococcales</taxon>
        <taxon>Micrococcaceae</taxon>
        <taxon>Micrococcus</taxon>
    </lineage>
</organism>
<evidence type="ECO:0000256" key="8">
    <source>
        <dbReference type="ARBA" id="ARBA00034808"/>
    </source>
</evidence>
<keyword evidence="3 10" id="KW-0378">Hydrolase</keyword>
<comment type="similarity">
    <text evidence="1">Belongs to the helicase family. UvrD subfamily.</text>
</comment>
<feature type="region of interest" description="Disordered" evidence="11">
    <location>
        <begin position="125"/>
        <end position="178"/>
    </location>
</feature>
<evidence type="ECO:0000256" key="11">
    <source>
        <dbReference type="SAM" id="MobiDB-lite"/>
    </source>
</evidence>
<feature type="compositionally biased region" description="Basic and acidic residues" evidence="11">
    <location>
        <begin position="125"/>
        <end position="135"/>
    </location>
</feature>
<dbReference type="InterPro" id="IPR013986">
    <property type="entry name" value="DExx_box_DNA_helicase_dom_sf"/>
</dbReference>
<evidence type="ECO:0000256" key="2">
    <source>
        <dbReference type="ARBA" id="ARBA00022741"/>
    </source>
</evidence>
<protein>
    <recommendedName>
        <fullName evidence="8">DNA 3'-5' helicase</fullName>
        <ecNumber evidence="8">5.6.2.4</ecNumber>
    </recommendedName>
</protein>
<dbReference type="Pfam" id="PF00580">
    <property type="entry name" value="UvrD-helicase"/>
    <property type="match status" value="1"/>
</dbReference>
<feature type="domain" description="UvrD-like helicase ATP-binding" evidence="12">
    <location>
        <begin position="303"/>
        <end position="631"/>
    </location>
</feature>
<dbReference type="InterPro" id="IPR014016">
    <property type="entry name" value="UvrD-like_ATP-bd"/>
</dbReference>
<comment type="catalytic activity">
    <reaction evidence="7">
        <text>Couples ATP hydrolysis with the unwinding of duplex DNA by translocating in the 3'-5' direction.</text>
        <dbReference type="EC" id="5.6.2.4"/>
    </reaction>
</comment>
<keyword evidence="4 10" id="KW-0347">Helicase</keyword>
<evidence type="ECO:0000256" key="10">
    <source>
        <dbReference type="PROSITE-ProRule" id="PRU00560"/>
    </source>
</evidence>
<evidence type="ECO:0000313" key="13">
    <source>
        <dbReference type="EMBL" id="SJN24378.1"/>
    </source>
</evidence>
<comment type="catalytic activity">
    <reaction evidence="9">
        <text>ATP + H2O = ADP + phosphate + H(+)</text>
        <dbReference type="Rhea" id="RHEA:13065"/>
        <dbReference type="ChEBI" id="CHEBI:15377"/>
        <dbReference type="ChEBI" id="CHEBI:15378"/>
        <dbReference type="ChEBI" id="CHEBI:30616"/>
        <dbReference type="ChEBI" id="CHEBI:43474"/>
        <dbReference type="ChEBI" id="CHEBI:456216"/>
        <dbReference type="EC" id="5.6.2.4"/>
    </reaction>
</comment>
<dbReference type="PANTHER" id="PTHR11070:SF45">
    <property type="entry name" value="DNA 3'-5' HELICASE"/>
    <property type="match status" value="1"/>
</dbReference>
<feature type="compositionally biased region" description="Low complexity" evidence="11">
    <location>
        <begin position="136"/>
        <end position="175"/>
    </location>
</feature>
<dbReference type="Gene3D" id="1.10.10.160">
    <property type="match status" value="1"/>
</dbReference>
<evidence type="ECO:0000256" key="3">
    <source>
        <dbReference type="ARBA" id="ARBA00022801"/>
    </source>
</evidence>
<feature type="binding site" evidence="10">
    <location>
        <begin position="324"/>
        <end position="331"/>
    </location>
    <ligand>
        <name>ATP</name>
        <dbReference type="ChEBI" id="CHEBI:30616"/>
    </ligand>
</feature>
<evidence type="ECO:0000256" key="7">
    <source>
        <dbReference type="ARBA" id="ARBA00034617"/>
    </source>
</evidence>
<evidence type="ECO:0000256" key="6">
    <source>
        <dbReference type="ARBA" id="ARBA00023235"/>
    </source>
</evidence>
<dbReference type="GO" id="GO:0005524">
    <property type="term" value="F:ATP binding"/>
    <property type="evidence" value="ECO:0007669"/>
    <property type="project" value="UniProtKB-UniRule"/>
</dbReference>
<keyword evidence="5 10" id="KW-0067">ATP-binding</keyword>
<proteinExistence type="inferred from homology"/>
<dbReference type="GO" id="GO:0016887">
    <property type="term" value="F:ATP hydrolysis activity"/>
    <property type="evidence" value="ECO:0007669"/>
    <property type="project" value="RHEA"/>
</dbReference>
<dbReference type="Pfam" id="PF13361">
    <property type="entry name" value="UvrD_C"/>
    <property type="match status" value="2"/>
</dbReference>
<dbReference type="InterPro" id="IPR014017">
    <property type="entry name" value="DNA_helicase_UvrD-like_C"/>
</dbReference>
<sequence length="782" mass="85391">MNSVIMSKMELPADPAVKMKALAFLDKLTKDDTLPGLHIEPIKGSADSRIRTGRVDHGYRAVLFKLTEGGAVTYVFHGVYEHDKANHLAERAVLKTNPVNGVTEVRYVEPAPLADWEKEHAEYEAMARREAEKAAAEGAQDTAEETVAAEPAEPAESAGAEAPEQAEEAAAVGKPAEPEVPAEPLLTRYGVDAAALTQLGVDEALAARAVQARTEEELLAAAEDAEAEWQELVLIALGSGQSIDEVRRDFGLDAAVDTTGTEEQRILRGLQHPAALVSYTWIEDDEELRRVVEDGDFSAWRVFLHPLQKEFVERDYNGPAKLAGGAGTGKTVVLLHRARRLAAENPEARILLTTFTRNLADALRRDLVKLDPTVPIAKQLGEPGVHVTGVDALVRAVAMKAGRDVGTATETVLGAEGYDLSDRRDAKAWSEAVDAAGGDLPAEVANETFMAAEYAMVVLPKRVRTAEEYVRVPRRGRGTALNRKQRLQVWKVIEKYRAAGRAKGALDFEEMAAVSAAYAQQRAESGGGRFFDHVLVDEGQDLTPAKWQFLRAMVEPDRNDMFLAEDTHQRIYGQKVTLSHYGIESRGRSRRLTLNYRTTQQNLGWAMKVLDGGEFEDLDGEAESHTEYRSARSGPKPVVLAARSFAEELDAAADLIAKWSRQPGVKLETIAVLVRTKPTLTKVVTGLAERGVKIRAVEQESVRAGAVVGMTMHRAKGTEFSHVLLMDVRDGALPVGMRKANFSEADLDDALLRERSLLYVAATRARDVLAVSYHGARSPLLG</sequence>
<dbReference type="Gene3D" id="3.40.50.300">
    <property type="entry name" value="P-loop containing nucleotide triphosphate hydrolases"/>
    <property type="match status" value="2"/>
</dbReference>
<evidence type="ECO:0000256" key="4">
    <source>
        <dbReference type="ARBA" id="ARBA00022806"/>
    </source>
</evidence>
<dbReference type="PROSITE" id="PS51198">
    <property type="entry name" value="UVRD_HELICASE_ATP_BIND"/>
    <property type="match status" value="1"/>
</dbReference>
<keyword evidence="2 10" id="KW-0547">Nucleotide-binding</keyword>
<accession>A0A1R4IXF7</accession>
<dbReference type="InterPro" id="IPR000212">
    <property type="entry name" value="DNA_helicase_UvrD/REP"/>
</dbReference>
<dbReference type="AlphaFoldDB" id="A0A1R4IXF7"/>
<dbReference type="EC" id="5.6.2.4" evidence="8"/>
<keyword evidence="6" id="KW-0413">Isomerase</keyword>
<dbReference type="GO" id="GO:0000725">
    <property type="term" value="P:recombinational repair"/>
    <property type="evidence" value="ECO:0007669"/>
    <property type="project" value="TreeGrafter"/>
</dbReference>
<dbReference type="Proteomes" id="UP000196230">
    <property type="component" value="Unassembled WGS sequence"/>
</dbReference>
<dbReference type="GO" id="GO:0043138">
    <property type="term" value="F:3'-5' DNA helicase activity"/>
    <property type="evidence" value="ECO:0007669"/>
    <property type="project" value="UniProtKB-EC"/>
</dbReference>
<dbReference type="InterPro" id="IPR027417">
    <property type="entry name" value="P-loop_NTPase"/>
</dbReference>
<dbReference type="EMBL" id="FUKP01000032">
    <property type="protein sequence ID" value="SJN24378.1"/>
    <property type="molecule type" value="Genomic_DNA"/>
</dbReference>
<evidence type="ECO:0000256" key="1">
    <source>
        <dbReference type="ARBA" id="ARBA00009922"/>
    </source>
</evidence>
<dbReference type="GO" id="GO:0003677">
    <property type="term" value="F:DNA binding"/>
    <property type="evidence" value="ECO:0007669"/>
    <property type="project" value="UniProtKB-KW"/>
</dbReference>
<evidence type="ECO:0000259" key="12">
    <source>
        <dbReference type="PROSITE" id="PS51198"/>
    </source>
</evidence>
<evidence type="ECO:0000256" key="5">
    <source>
        <dbReference type="ARBA" id="ARBA00022840"/>
    </source>
</evidence>
<gene>
    <name evidence="13" type="ORF">FM125_05065</name>
</gene>
<evidence type="ECO:0000256" key="9">
    <source>
        <dbReference type="ARBA" id="ARBA00048988"/>
    </source>
</evidence>